<keyword evidence="3" id="KW-1185">Reference proteome</keyword>
<dbReference type="AlphaFoldDB" id="A0A9P3GD38"/>
<reference evidence="2 3" key="1">
    <citation type="submission" date="2021-08" db="EMBL/GenBank/DDBJ databases">
        <title>Draft Genome Sequence of Phanerochaete sordida strain YK-624.</title>
        <authorList>
            <person name="Mori T."/>
            <person name="Dohra H."/>
            <person name="Suzuki T."/>
            <person name="Kawagishi H."/>
            <person name="Hirai H."/>
        </authorList>
    </citation>
    <scope>NUCLEOTIDE SEQUENCE [LARGE SCALE GENOMIC DNA]</scope>
    <source>
        <strain evidence="2 3">YK-624</strain>
    </source>
</reference>
<evidence type="ECO:0000313" key="3">
    <source>
        <dbReference type="Proteomes" id="UP000703269"/>
    </source>
</evidence>
<gene>
    <name evidence="2" type="ORF">PsYK624_100540</name>
</gene>
<organism evidence="2 3">
    <name type="scientific">Phanerochaete sordida</name>
    <dbReference type="NCBI Taxonomy" id="48140"/>
    <lineage>
        <taxon>Eukaryota</taxon>
        <taxon>Fungi</taxon>
        <taxon>Dikarya</taxon>
        <taxon>Basidiomycota</taxon>
        <taxon>Agaricomycotina</taxon>
        <taxon>Agaricomycetes</taxon>
        <taxon>Polyporales</taxon>
        <taxon>Phanerochaetaceae</taxon>
        <taxon>Phanerochaete</taxon>
    </lineage>
</organism>
<evidence type="ECO:0000313" key="2">
    <source>
        <dbReference type="EMBL" id="GJE93888.1"/>
    </source>
</evidence>
<evidence type="ECO:0000256" key="1">
    <source>
        <dbReference type="SAM" id="MobiDB-lite"/>
    </source>
</evidence>
<accession>A0A9P3GD38</accession>
<feature type="compositionally biased region" description="Basic residues" evidence="1">
    <location>
        <begin position="88"/>
        <end position="102"/>
    </location>
</feature>
<proteinExistence type="predicted"/>
<feature type="region of interest" description="Disordered" evidence="1">
    <location>
        <begin position="79"/>
        <end position="130"/>
    </location>
</feature>
<sequence>MTRSLRRVHQLLTAPPPPDRSQEHHPGRRVRTCGRHTMCLRDLCAQGPAPRSPRGLLVFQHYAVSGACAPPLCTAPCAGRSDGLGLPRLRHGGALARKRRRGPRDTHREHGGPPPPLAAHPPRRARQTDR</sequence>
<feature type="region of interest" description="Disordered" evidence="1">
    <location>
        <begin position="1"/>
        <end position="29"/>
    </location>
</feature>
<protein>
    <submittedName>
        <fullName evidence="2">Uncharacterized protein</fullName>
    </submittedName>
</protein>
<name>A0A9P3GD38_9APHY</name>
<comment type="caution">
    <text evidence="2">The sequence shown here is derived from an EMBL/GenBank/DDBJ whole genome shotgun (WGS) entry which is preliminary data.</text>
</comment>
<dbReference type="Proteomes" id="UP000703269">
    <property type="component" value="Unassembled WGS sequence"/>
</dbReference>
<dbReference type="EMBL" id="BPQB01000035">
    <property type="protein sequence ID" value="GJE93888.1"/>
    <property type="molecule type" value="Genomic_DNA"/>
</dbReference>
<feature type="compositionally biased region" description="Basic residues" evidence="1">
    <location>
        <begin position="121"/>
        <end position="130"/>
    </location>
</feature>